<dbReference type="Proteomes" id="UP000683925">
    <property type="component" value="Unassembled WGS sequence"/>
</dbReference>
<proteinExistence type="predicted"/>
<comment type="caution">
    <text evidence="1">The sequence shown here is derived from an EMBL/GenBank/DDBJ whole genome shotgun (WGS) entry which is preliminary data.</text>
</comment>
<accession>A0A8S1WW09</accession>
<reference evidence="1" key="1">
    <citation type="submission" date="2021-01" db="EMBL/GenBank/DDBJ databases">
        <authorList>
            <consortium name="Genoscope - CEA"/>
            <person name="William W."/>
        </authorList>
    </citation>
    <scope>NUCLEOTIDE SEQUENCE</scope>
</reference>
<dbReference type="EMBL" id="CAJJDP010000102">
    <property type="protein sequence ID" value="CAD8192475.1"/>
    <property type="molecule type" value="Genomic_DNA"/>
</dbReference>
<dbReference type="AlphaFoldDB" id="A0A8S1WW09"/>
<dbReference type="OMA" id="CQLHTIC"/>
<evidence type="ECO:0000313" key="2">
    <source>
        <dbReference type="Proteomes" id="UP000683925"/>
    </source>
</evidence>
<organism evidence="1 2">
    <name type="scientific">Paramecium octaurelia</name>
    <dbReference type="NCBI Taxonomy" id="43137"/>
    <lineage>
        <taxon>Eukaryota</taxon>
        <taxon>Sar</taxon>
        <taxon>Alveolata</taxon>
        <taxon>Ciliophora</taxon>
        <taxon>Intramacronucleata</taxon>
        <taxon>Oligohymenophorea</taxon>
        <taxon>Peniculida</taxon>
        <taxon>Parameciidae</taxon>
        <taxon>Paramecium</taxon>
    </lineage>
</organism>
<sequence length="186" mass="21731">MHQSRKQCQICQMTRDNTYQNPNCKHSYCLSCCQNNKITRFCEVKDCNAQINLSKVVQYFDEVNRNQMQGLTGKQYNNSSEISVSSISKSSINKSKQYASPNESIYDSQQLYSKHPKTDLSATLNYCALCLFYMRDDLLKQQLQVNKNNLYLDCQLHAICVRCVSYFITHNKSKQYYCEICTRLIK</sequence>
<keyword evidence="2" id="KW-1185">Reference proteome</keyword>
<name>A0A8S1WW09_PAROT</name>
<evidence type="ECO:0000313" key="1">
    <source>
        <dbReference type="EMBL" id="CAD8192475.1"/>
    </source>
</evidence>
<gene>
    <name evidence="1" type="ORF">POCTA_138.1.T1020084</name>
</gene>
<dbReference type="OrthoDB" id="304283at2759"/>
<protein>
    <submittedName>
        <fullName evidence="1">Uncharacterized protein</fullName>
    </submittedName>
</protein>